<proteinExistence type="predicted"/>
<dbReference type="RefSeq" id="WP_256602599.1">
    <property type="nucleotide sequence ID" value="NZ_JANIBJ010000020.1"/>
</dbReference>
<reference evidence="2 3" key="1">
    <citation type="submission" date="2022-07" db="EMBL/GenBank/DDBJ databases">
        <title>Methylomonas rivi sp. nov., Methylomonas rosea sp. nov., Methylomonas aureus sp. nov. and Methylomonas subterranea sp. nov., four novel methanotrophs isolated from a freshwater creek and the deep terrestrial subsurface.</title>
        <authorList>
            <person name="Abin C."/>
            <person name="Sankaranarayanan K."/>
            <person name="Garner C."/>
            <person name="Sindelar R."/>
            <person name="Kotary K."/>
            <person name="Garner R."/>
            <person name="Barclay S."/>
            <person name="Lawson P."/>
            <person name="Krumholz L."/>
        </authorList>
    </citation>
    <scope>NUCLEOTIDE SEQUENCE [LARGE SCALE GENOMIC DNA]</scope>
    <source>
        <strain evidence="2 3">SURF-2</strain>
    </source>
</reference>
<feature type="transmembrane region" description="Helical" evidence="1">
    <location>
        <begin position="30"/>
        <end position="50"/>
    </location>
</feature>
<evidence type="ECO:0000256" key="1">
    <source>
        <dbReference type="SAM" id="Phobius"/>
    </source>
</evidence>
<protein>
    <submittedName>
        <fullName evidence="2">Uncharacterized protein</fullName>
    </submittedName>
</protein>
<comment type="caution">
    <text evidence="2">The sequence shown here is derived from an EMBL/GenBank/DDBJ whole genome shotgun (WGS) entry which is preliminary data.</text>
</comment>
<evidence type="ECO:0000313" key="3">
    <source>
        <dbReference type="Proteomes" id="UP001524499"/>
    </source>
</evidence>
<organism evidence="2 3">
    <name type="scientific">Methylomonas subterranea</name>
    <dbReference type="NCBI Taxonomy" id="2952225"/>
    <lineage>
        <taxon>Bacteria</taxon>
        <taxon>Pseudomonadati</taxon>
        <taxon>Pseudomonadota</taxon>
        <taxon>Gammaproteobacteria</taxon>
        <taxon>Methylococcales</taxon>
        <taxon>Methylococcaceae</taxon>
        <taxon>Methylomonas</taxon>
    </lineage>
</organism>
<accession>A0ABT1TH53</accession>
<keyword evidence="1" id="KW-0812">Transmembrane</keyword>
<name>A0ABT1TH53_9GAMM</name>
<keyword evidence="3" id="KW-1185">Reference proteome</keyword>
<dbReference type="Proteomes" id="UP001524499">
    <property type="component" value="Unassembled WGS sequence"/>
</dbReference>
<evidence type="ECO:0000313" key="2">
    <source>
        <dbReference type="EMBL" id="MCQ8104797.1"/>
    </source>
</evidence>
<sequence length="60" mass="6850">MELLHSAIIGMMIVIPTILIYKKAGLNPSWAALVFVPILGLLAVFIQLCFQRWPNSRRER</sequence>
<keyword evidence="1" id="KW-1133">Transmembrane helix</keyword>
<feature type="transmembrane region" description="Helical" evidence="1">
    <location>
        <begin position="7"/>
        <end position="24"/>
    </location>
</feature>
<dbReference type="EMBL" id="JANIBJ010000020">
    <property type="protein sequence ID" value="MCQ8104797.1"/>
    <property type="molecule type" value="Genomic_DNA"/>
</dbReference>
<keyword evidence="1" id="KW-0472">Membrane</keyword>
<gene>
    <name evidence="2" type="ORF">NP590_11825</name>
</gene>